<reference evidence="2 3" key="1">
    <citation type="submission" date="2011-12" db="EMBL/GenBank/DDBJ databases">
        <title>Whole genome shotgun sequence of Gordonia effusa NBRC 100432.</title>
        <authorList>
            <person name="Yoshida I."/>
            <person name="Takarada H."/>
            <person name="Hosoyama A."/>
            <person name="Tsuchikane K."/>
            <person name="Katsumata H."/>
            <person name="Yamazaki S."/>
            <person name="Fujita N."/>
        </authorList>
    </citation>
    <scope>NUCLEOTIDE SEQUENCE [LARGE SCALE GENOMIC DNA]</scope>
    <source>
        <strain evidence="2 3">NBRC 100432</strain>
    </source>
</reference>
<dbReference type="eggNOG" id="COG1011">
    <property type="taxonomic scope" value="Bacteria"/>
</dbReference>
<dbReference type="InterPro" id="IPR036412">
    <property type="entry name" value="HAD-like_sf"/>
</dbReference>
<organism evidence="2 3">
    <name type="scientific">Gordonia effusa NBRC 100432</name>
    <dbReference type="NCBI Taxonomy" id="1077974"/>
    <lineage>
        <taxon>Bacteria</taxon>
        <taxon>Bacillati</taxon>
        <taxon>Actinomycetota</taxon>
        <taxon>Actinomycetes</taxon>
        <taxon>Mycobacteriales</taxon>
        <taxon>Gordoniaceae</taxon>
        <taxon>Gordonia</taxon>
    </lineage>
</organism>
<evidence type="ECO:0000313" key="3">
    <source>
        <dbReference type="Proteomes" id="UP000035034"/>
    </source>
</evidence>
<dbReference type="Proteomes" id="UP000035034">
    <property type="component" value="Unassembled WGS sequence"/>
</dbReference>
<sequence>MGNLRLPPHLRALVFDVGETLVDESRLWSVQADRAGVTPFALMGLIGAMIERGEDHRVAWDLLGCPRPSTSETITTADLYPDALECLRAAKKAGFAVGIAGNQPAAAVTQLSALGFDADYVASSAEWGIAKPAPEFFAKLIAVSGFQPRQIMYIGDRLDNDILPANAAGLRTAFIKRGPWGHLHASDQSVKTADLQLDSLTDLVSALARG</sequence>
<protein>
    <submittedName>
        <fullName evidence="2">Putative hydrolase</fullName>
    </submittedName>
</protein>
<dbReference type="NCBIfam" id="TIGR01549">
    <property type="entry name" value="HAD-SF-IA-v1"/>
    <property type="match status" value="1"/>
</dbReference>
<dbReference type="SFLD" id="SFLDS00003">
    <property type="entry name" value="Haloacid_Dehalogenase"/>
    <property type="match status" value="1"/>
</dbReference>
<dbReference type="PANTHER" id="PTHR43316:SF8">
    <property type="entry name" value="HAD FAMILY HYDROLASE"/>
    <property type="match status" value="1"/>
</dbReference>
<gene>
    <name evidence="2" type="ORF">GOEFS_054_00110</name>
</gene>
<proteinExistence type="predicted"/>
<dbReference type="EMBL" id="BAEH01000054">
    <property type="protein sequence ID" value="GAB18398.1"/>
    <property type="molecule type" value="Genomic_DNA"/>
</dbReference>
<dbReference type="OrthoDB" id="9810501at2"/>
<dbReference type="SUPFAM" id="SSF56784">
    <property type="entry name" value="HAD-like"/>
    <property type="match status" value="1"/>
</dbReference>
<dbReference type="InterPro" id="IPR006439">
    <property type="entry name" value="HAD-SF_hydro_IA"/>
</dbReference>
<keyword evidence="1 2" id="KW-0378">Hydrolase</keyword>
<dbReference type="InterPro" id="IPR051540">
    <property type="entry name" value="S-2-haloacid_dehalogenase"/>
</dbReference>
<accession>H0QZZ7</accession>
<dbReference type="AlphaFoldDB" id="H0QZZ7"/>
<evidence type="ECO:0000256" key="1">
    <source>
        <dbReference type="ARBA" id="ARBA00022801"/>
    </source>
</evidence>
<dbReference type="RefSeq" id="WP_007317735.1">
    <property type="nucleotide sequence ID" value="NZ_BAEH01000054.1"/>
</dbReference>
<evidence type="ECO:0000313" key="2">
    <source>
        <dbReference type="EMBL" id="GAB18398.1"/>
    </source>
</evidence>
<dbReference type="PANTHER" id="PTHR43316">
    <property type="entry name" value="HYDROLASE, HALOACID DELAHOGENASE-RELATED"/>
    <property type="match status" value="1"/>
</dbReference>
<dbReference type="Gene3D" id="3.40.50.1000">
    <property type="entry name" value="HAD superfamily/HAD-like"/>
    <property type="match status" value="1"/>
</dbReference>
<dbReference type="SFLD" id="SFLDG01129">
    <property type="entry name" value="C1.5:_HAD__Beta-PGM__Phosphata"/>
    <property type="match status" value="1"/>
</dbReference>
<dbReference type="Pfam" id="PF00702">
    <property type="entry name" value="Hydrolase"/>
    <property type="match status" value="1"/>
</dbReference>
<dbReference type="STRING" id="1077974.GOEFS_054_00110"/>
<dbReference type="GO" id="GO:0016787">
    <property type="term" value="F:hydrolase activity"/>
    <property type="evidence" value="ECO:0007669"/>
    <property type="project" value="UniProtKB-KW"/>
</dbReference>
<comment type="caution">
    <text evidence="2">The sequence shown here is derived from an EMBL/GenBank/DDBJ whole genome shotgun (WGS) entry which is preliminary data.</text>
</comment>
<name>H0QZZ7_9ACTN</name>
<dbReference type="InterPro" id="IPR023214">
    <property type="entry name" value="HAD_sf"/>
</dbReference>
<keyword evidence="3" id="KW-1185">Reference proteome</keyword>